<dbReference type="InterPro" id="IPR032675">
    <property type="entry name" value="LRR_dom_sf"/>
</dbReference>
<dbReference type="Pfam" id="PF14580">
    <property type="entry name" value="LRR_9"/>
    <property type="match status" value="1"/>
</dbReference>
<protein>
    <recommendedName>
        <fullName evidence="4">Leucine-rich repeat domain-containing protein</fullName>
    </recommendedName>
</protein>
<dbReference type="SUPFAM" id="SSF52058">
    <property type="entry name" value="L domain-like"/>
    <property type="match status" value="1"/>
</dbReference>
<gene>
    <name evidence="3" type="ORF">S03H2_33778</name>
</gene>
<sequence length="98" mass="11538">DTLNKLVNLNLNDNNIKEIKGLETLVNLENLYLDSNQLTDFHNLESLEKLEKLKLLYLNFNPVEGEEKQFATYVQDFEVDKVKEFLDSYKKWKQGNGK</sequence>
<dbReference type="EMBL" id="BARU01020581">
    <property type="protein sequence ID" value="GAH50602.1"/>
    <property type="molecule type" value="Genomic_DNA"/>
</dbReference>
<proteinExistence type="predicted"/>
<evidence type="ECO:0000256" key="1">
    <source>
        <dbReference type="ARBA" id="ARBA00022614"/>
    </source>
</evidence>
<dbReference type="AlphaFoldDB" id="X1G034"/>
<keyword evidence="2" id="KW-0677">Repeat</keyword>
<evidence type="ECO:0008006" key="4">
    <source>
        <dbReference type="Google" id="ProtNLM"/>
    </source>
</evidence>
<dbReference type="Gene3D" id="3.80.10.10">
    <property type="entry name" value="Ribonuclease Inhibitor"/>
    <property type="match status" value="1"/>
</dbReference>
<evidence type="ECO:0000256" key="2">
    <source>
        <dbReference type="ARBA" id="ARBA00022737"/>
    </source>
</evidence>
<dbReference type="SMART" id="SM00365">
    <property type="entry name" value="LRR_SD22"/>
    <property type="match status" value="3"/>
</dbReference>
<name>X1G034_9ZZZZ</name>
<organism evidence="3">
    <name type="scientific">marine sediment metagenome</name>
    <dbReference type="NCBI Taxonomy" id="412755"/>
    <lineage>
        <taxon>unclassified sequences</taxon>
        <taxon>metagenomes</taxon>
        <taxon>ecological metagenomes</taxon>
    </lineage>
</organism>
<dbReference type="PANTHER" id="PTHR18849:SF0">
    <property type="entry name" value="CILIA- AND FLAGELLA-ASSOCIATED PROTEIN 410-RELATED"/>
    <property type="match status" value="1"/>
</dbReference>
<feature type="non-terminal residue" evidence="3">
    <location>
        <position position="1"/>
    </location>
</feature>
<accession>X1G034</accession>
<dbReference type="InterPro" id="IPR001611">
    <property type="entry name" value="Leu-rich_rpt"/>
</dbReference>
<dbReference type="PANTHER" id="PTHR18849">
    <property type="entry name" value="LEUCINE RICH REPEAT PROTEIN"/>
    <property type="match status" value="1"/>
</dbReference>
<dbReference type="PROSITE" id="PS51450">
    <property type="entry name" value="LRR"/>
    <property type="match status" value="2"/>
</dbReference>
<evidence type="ECO:0000313" key="3">
    <source>
        <dbReference type="EMBL" id="GAH50602.1"/>
    </source>
</evidence>
<reference evidence="3" key="1">
    <citation type="journal article" date="2014" name="Front. Microbiol.">
        <title>High frequency of phylogenetically diverse reductive dehalogenase-homologous genes in deep subseafloor sedimentary metagenomes.</title>
        <authorList>
            <person name="Kawai M."/>
            <person name="Futagami T."/>
            <person name="Toyoda A."/>
            <person name="Takaki Y."/>
            <person name="Nishi S."/>
            <person name="Hori S."/>
            <person name="Arai W."/>
            <person name="Tsubouchi T."/>
            <person name="Morono Y."/>
            <person name="Uchiyama I."/>
            <person name="Ito T."/>
            <person name="Fujiyama A."/>
            <person name="Inagaki F."/>
            <person name="Takami H."/>
        </authorList>
    </citation>
    <scope>NUCLEOTIDE SEQUENCE</scope>
    <source>
        <strain evidence="3">Expedition CK06-06</strain>
    </source>
</reference>
<comment type="caution">
    <text evidence="3">The sequence shown here is derived from an EMBL/GenBank/DDBJ whole genome shotgun (WGS) entry which is preliminary data.</text>
</comment>
<keyword evidence="1" id="KW-0433">Leucine-rich repeat</keyword>